<comment type="caution">
    <text evidence="2">The sequence shown here is derived from an EMBL/GenBank/DDBJ whole genome shotgun (WGS) entry which is preliminary data.</text>
</comment>
<dbReference type="GeneID" id="31355837"/>
<dbReference type="Proteomes" id="UP000001396">
    <property type="component" value="Unassembled WGS sequence"/>
</dbReference>
<keyword evidence="3" id="KW-1185">Reference proteome</keyword>
<evidence type="ECO:0000313" key="3">
    <source>
        <dbReference type="Proteomes" id="UP000001396"/>
    </source>
</evidence>
<gene>
    <name evidence="2" type="ORF">PPL_00303</name>
</gene>
<keyword evidence="1" id="KW-0472">Membrane</keyword>
<proteinExistence type="predicted"/>
<sequence length="144" mass="16200">MWNVKGAALSTSAADLKSHLDRFADDYVVITELNISESDSVSSLYPNKIVLCSSGMGTGVAIVKLKGGDLDYKEIVFSLLQSTTHYSFNVLGIYAPVDRKRRNGFSRQLSCRRPPIKDTINKILLYTYAVTIKYMLYLFIFLKD</sequence>
<dbReference type="InParanoid" id="D3AW35"/>
<dbReference type="AlphaFoldDB" id="D3AW35"/>
<protein>
    <submittedName>
        <fullName evidence="2">Uncharacterized protein</fullName>
    </submittedName>
</protein>
<dbReference type="RefSeq" id="XP_020438613.1">
    <property type="nucleotide sequence ID" value="XM_020571339.1"/>
</dbReference>
<organism evidence="2 3">
    <name type="scientific">Heterostelium pallidum (strain ATCC 26659 / Pp 5 / PN500)</name>
    <name type="common">Cellular slime mold</name>
    <name type="synonym">Polysphondylium pallidum</name>
    <dbReference type="NCBI Taxonomy" id="670386"/>
    <lineage>
        <taxon>Eukaryota</taxon>
        <taxon>Amoebozoa</taxon>
        <taxon>Evosea</taxon>
        <taxon>Eumycetozoa</taxon>
        <taxon>Dictyostelia</taxon>
        <taxon>Acytosteliales</taxon>
        <taxon>Acytosteliaceae</taxon>
        <taxon>Heterostelium</taxon>
    </lineage>
</organism>
<keyword evidence="1" id="KW-0812">Transmembrane</keyword>
<reference evidence="2 3" key="1">
    <citation type="journal article" date="2011" name="Genome Res.">
        <title>Phylogeny-wide analysis of social amoeba genomes highlights ancient origins for complex intercellular communication.</title>
        <authorList>
            <person name="Heidel A.J."/>
            <person name="Lawal H.M."/>
            <person name="Felder M."/>
            <person name="Schilde C."/>
            <person name="Helps N.R."/>
            <person name="Tunggal B."/>
            <person name="Rivero F."/>
            <person name="John U."/>
            <person name="Schleicher M."/>
            <person name="Eichinger L."/>
            <person name="Platzer M."/>
            <person name="Noegel A.A."/>
            <person name="Schaap P."/>
            <person name="Gloeckner G."/>
        </authorList>
    </citation>
    <scope>NUCLEOTIDE SEQUENCE [LARGE SCALE GENOMIC DNA]</scope>
    <source>
        <strain evidence="3">ATCC 26659 / Pp 5 / PN500</strain>
    </source>
</reference>
<dbReference type="EMBL" id="ADBJ01000002">
    <property type="protein sequence ID" value="EFA86508.1"/>
    <property type="molecule type" value="Genomic_DNA"/>
</dbReference>
<evidence type="ECO:0000313" key="2">
    <source>
        <dbReference type="EMBL" id="EFA86508.1"/>
    </source>
</evidence>
<evidence type="ECO:0000256" key="1">
    <source>
        <dbReference type="SAM" id="Phobius"/>
    </source>
</evidence>
<accession>D3AW35</accession>
<keyword evidence="1" id="KW-1133">Transmembrane helix</keyword>
<name>D3AW35_HETP5</name>
<feature type="transmembrane region" description="Helical" evidence="1">
    <location>
        <begin position="123"/>
        <end position="142"/>
    </location>
</feature>